<keyword evidence="1" id="KW-0812">Transmembrane</keyword>
<dbReference type="OrthoDB" id="10470724at2759"/>
<protein>
    <submittedName>
        <fullName evidence="2">Uncharacterized protein</fullName>
    </submittedName>
</protein>
<feature type="transmembrane region" description="Helical" evidence="1">
    <location>
        <begin position="20"/>
        <end position="43"/>
    </location>
</feature>
<accession>A0A016VG68</accession>
<proteinExistence type="predicted"/>
<keyword evidence="1" id="KW-1133">Transmembrane helix</keyword>
<evidence type="ECO:0000313" key="2">
    <source>
        <dbReference type="EMBL" id="EYC26296.1"/>
    </source>
</evidence>
<keyword evidence="1" id="KW-0472">Membrane</keyword>
<dbReference type="Gene3D" id="3.40.33.10">
    <property type="entry name" value="CAP"/>
    <property type="match status" value="1"/>
</dbReference>
<keyword evidence="3" id="KW-1185">Reference proteome</keyword>
<organism evidence="2 3">
    <name type="scientific">Ancylostoma ceylanicum</name>
    <dbReference type="NCBI Taxonomy" id="53326"/>
    <lineage>
        <taxon>Eukaryota</taxon>
        <taxon>Metazoa</taxon>
        <taxon>Ecdysozoa</taxon>
        <taxon>Nematoda</taxon>
        <taxon>Chromadorea</taxon>
        <taxon>Rhabditida</taxon>
        <taxon>Rhabditina</taxon>
        <taxon>Rhabditomorpha</taxon>
        <taxon>Strongyloidea</taxon>
        <taxon>Ancylostomatidae</taxon>
        <taxon>Ancylostomatinae</taxon>
        <taxon>Ancylostoma</taxon>
    </lineage>
</organism>
<name>A0A016VG68_9BILA</name>
<gene>
    <name evidence="2" type="primary">Acey_s0010.g1071</name>
    <name evidence="2" type="ORF">Y032_0010g1071</name>
</gene>
<dbReference type="EMBL" id="JARK01001346">
    <property type="protein sequence ID" value="EYC26296.1"/>
    <property type="molecule type" value="Genomic_DNA"/>
</dbReference>
<evidence type="ECO:0000256" key="1">
    <source>
        <dbReference type="SAM" id="Phobius"/>
    </source>
</evidence>
<dbReference type="AlphaFoldDB" id="A0A016VG68"/>
<dbReference type="Proteomes" id="UP000024635">
    <property type="component" value="Unassembled WGS sequence"/>
</dbReference>
<evidence type="ECO:0000313" key="3">
    <source>
        <dbReference type="Proteomes" id="UP000024635"/>
    </source>
</evidence>
<dbReference type="SUPFAM" id="SSF55797">
    <property type="entry name" value="PR-1-like"/>
    <property type="match status" value="1"/>
</dbReference>
<reference evidence="3" key="1">
    <citation type="journal article" date="2015" name="Nat. Genet.">
        <title>The genome and transcriptome of the zoonotic hookworm Ancylostoma ceylanicum identify infection-specific gene families.</title>
        <authorList>
            <person name="Schwarz E.M."/>
            <person name="Hu Y."/>
            <person name="Antoshechkin I."/>
            <person name="Miller M.M."/>
            <person name="Sternberg P.W."/>
            <person name="Aroian R.V."/>
        </authorList>
    </citation>
    <scope>NUCLEOTIDE SEQUENCE</scope>
    <source>
        <strain evidence="3">HY135</strain>
    </source>
</reference>
<sequence length="205" mass="24053">MNEDGVDLPETDVYEYSESGILSYGRILLLCVGALLAAGRFYCHKCKGSKVSAEIKQQILDFHRDRREGDAMEWDCDLEAKARGTMRNATTLVDYSKIGKKRGLNFFEYDKEDRKQYKEPKDIVRFVLDYWWARELYAKCNVCAYPNNRFSFAFIVESTFLNPSTPSDERENYQEIWMQLQKWQSLPICLCLRKTCLLIYGMRPP</sequence>
<comment type="caution">
    <text evidence="2">The sequence shown here is derived from an EMBL/GenBank/DDBJ whole genome shotgun (WGS) entry which is preliminary data.</text>
</comment>
<dbReference type="InterPro" id="IPR035940">
    <property type="entry name" value="CAP_sf"/>
</dbReference>